<sequence>MDPLQGPFEFHENTSVATLLPAYTRLPPRPPPFPLTEHTFHIPGKNAHSRPWATLKLLSGARDPKSLPTYLEGDQITGSLDMNLDESGESHIQSVKVLLRGAIVTGNEDKLDDGSMFLDVSHILWTKDKDKRRPTTPNSSSRLSGDQHWKFSIPIPKTVTLPAYPGSSNTMTYQLPHTFLERYTRASIRYDLIVHVARGKFRVDNTLQTTFVYMPATRPPPLPSLRQIAYIENSGHLLGPEIDTEGWMTLPPFKAEVNGKQIQCSLSLALPLSYARGSPLPLHLTLFSPQSTAVDVNNAIDIRLRRLVGFRKPPIRGEINQHFTDMHSKEKGKVEDAAFGRWWGGGTSNNDTSVEDSVPQSSGPDDAGTQNFHGEIQLPRSLKPSTKITHFSVEYFVVVIPKVTPSAHSTPEVPLLEQRVEVTTMFARGPKPISFAPSA</sequence>
<gene>
    <name evidence="2" type="ORF">VNI00_013276</name>
</gene>
<evidence type="ECO:0000313" key="3">
    <source>
        <dbReference type="Proteomes" id="UP001383192"/>
    </source>
</evidence>
<dbReference type="EMBL" id="JAYKXP010000066">
    <property type="protein sequence ID" value="KAK7032317.1"/>
    <property type="molecule type" value="Genomic_DNA"/>
</dbReference>
<evidence type="ECO:0000256" key="1">
    <source>
        <dbReference type="SAM" id="MobiDB-lite"/>
    </source>
</evidence>
<reference evidence="2 3" key="1">
    <citation type="submission" date="2024-01" db="EMBL/GenBank/DDBJ databases">
        <title>A draft genome for a cacao thread blight-causing isolate of Paramarasmius palmivorus.</title>
        <authorList>
            <person name="Baruah I.K."/>
            <person name="Bukari Y."/>
            <person name="Amoako-Attah I."/>
            <person name="Meinhardt L.W."/>
            <person name="Bailey B.A."/>
            <person name="Cohen S.P."/>
        </authorList>
    </citation>
    <scope>NUCLEOTIDE SEQUENCE [LARGE SCALE GENOMIC DNA]</scope>
    <source>
        <strain evidence="2 3">GH-12</strain>
    </source>
</reference>
<proteinExistence type="predicted"/>
<accession>A0AAW0C3G8</accession>
<dbReference type="AlphaFoldDB" id="A0AAW0C3G8"/>
<organism evidence="2 3">
    <name type="scientific">Paramarasmius palmivorus</name>
    <dbReference type="NCBI Taxonomy" id="297713"/>
    <lineage>
        <taxon>Eukaryota</taxon>
        <taxon>Fungi</taxon>
        <taxon>Dikarya</taxon>
        <taxon>Basidiomycota</taxon>
        <taxon>Agaricomycotina</taxon>
        <taxon>Agaricomycetes</taxon>
        <taxon>Agaricomycetidae</taxon>
        <taxon>Agaricales</taxon>
        <taxon>Marasmiineae</taxon>
        <taxon>Marasmiaceae</taxon>
        <taxon>Paramarasmius</taxon>
    </lineage>
</organism>
<dbReference type="Gene3D" id="2.60.40.640">
    <property type="match status" value="1"/>
</dbReference>
<dbReference type="InterPro" id="IPR014752">
    <property type="entry name" value="Arrestin-like_C"/>
</dbReference>
<evidence type="ECO:0008006" key="4">
    <source>
        <dbReference type="Google" id="ProtNLM"/>
    </source>
</evidence>
<feature type="compositionally biased region" description="Polar residues" evidence="1">
    <location>
        <begin position="358"/>
        <end position="372"/>
    </location>
</feature>
<comment type="caution">
    <text evidence="2">The sequence shown here is derived from an EMBL/GenBank/DDBJ whole genome shotgun (WGS) entry which is preliminary data.</text>
</comment>
<evidence type="ECO:0000313" key="2">
    <source>
        <dbReference type="EMBL" id="KAK7032317.1"/>
    </source>
</evidence>
<name>A0AAW0C3G8_9AGAR</name>
<feature type="region of interest" description="Disordered" evidence="1">
    <location>
        <begin position="340"/>
        <end position="372"/>
    </location>
</feature>
<keyword evidence="3" id="KW-1185">Reference proteome</keyword>
<dbReference type="Proteomes" id="UP001383192">
    <property type="component" value="Unassembled WGS sequence"/>
</dbReference>
<protein>
    <recommendedName>
        <fullName evidence="4">Arrestin-like N-terminal domain-containing protein</fullName>
    </recommendedName>
</protein>